<dbReference type="EMBL" id="BOMW01000010">
    <property type="protein sequence ID" value="GIF03397.1"/>
    <property type="molecule type" value="Genomic_DNA"/>
</dbReference>
<evidence type="ECO:0000256" key="2">
    <source>
        <dbReference type="ARBA" id="ARBA00022695"/>
    </source>
</evidence>
<dbReference type="CDD" id="cd05400">
    <property type="entry name" value="NT_2-5OAS_ClassI-CCAase"/>
    <property type="match status" value="1"/>
</dbReference>
<comment type="caution">
    <text evidence="6">The sequence shown here is derived from an EMBL/GenBank/DDBJ whole genome shotgun (WGS) entry which is preliminary data.</text>
</comment>
<evidence type="ECO:0000256" key="4">
    <source>
        <dbReference type="ARBA" id="ARBA00023118"/>
    </source>
</evidence>
<feature type="domain" description="cGAS/DncV-like nucleotidyltransferase C-terminal helical" evidence="5">
    <location>
        <begin position="156"/>
        <end position="264"/>
    </location>
</feature>
<evidence type="ECO:0000259" key="5">
    <source>
        <dbReference type="Pfam" id="PF26305"/>
    </source>
</evidence>
<dbReference type="Pfam" id="PF26305">
    <property type="entry name" value="CD_NTase_C"/>
    <property type="match status" value="1"/>
</dbReference>
<accession>A0A919K9A8</accession>
<organism evidence="6 7">
    <name type="scientific">Actinoplanes siamensis</name>
    <dbReference type="NCBI Taxonomy" id="1223317"/>
    <lineage>
        <taxon>Bacteria</taxon>
        <taxon>Bacillati</taxon>
        <taxon>Actinomycetota</taxon>
        <taxon>Actinomycetes</taxon>
        <taxon>Micromonosporales</taxon>
        <taxon>Micromonosporaceae</taxon>
        <taxon>Actinoplanes</taxon>
    </lineage>
</organism>
<dbReference type="GO" id="GO:0016779">
    <property type="term" value="F:nucleotidyltransferase activity"/>
    <property type="evidence" value="ECO:0007669"/>
    <property type="project" value="InterPro"/>
</dbReference>
<dbReference type="Proteomes" id="UP000629619">
    <property type="component" value="Unassembled WGS sequence"/>
</dbReference>
<name>A0A919K9A8_9ACTN</name>
<gene>
    <name evidence="6" type="ORF">Asi03nite_09350</name>
</gene>
<dbReference type="InterPro" id="IPR058909">
    <property type="entry name" value="CD_NTase_C"/>
</dbReference>
<dbReference type="AlphaFoldDB" id="A0A919K9A8"/>
<keyword evidence="3" id="KW-0547">Nucleotide-binding</keyword>
<keyword evidence="7" id="KW-1185">Reference proteome</keyword>
<sequence>MVRPLLTPRLAAVAPPDAFLLSWAEGVLRDALHRSPRLDSRRYEIFGQGSRVNGTYLEPTSDIDLVLMLRAPFGAGYGWEDFRDDVLAVLGESYTVRMGRRCLNVDDPDSLFGEMVDVLVATEHRFQLAPGRYEQGVFFRDREGRPIVNFPKQHRRNGDAKDGRTGGRFKAAVRTAKRVRKLAERERMIAEGAAPSYLLECLLFNVPDRVYRGGRPYRAALDWLHRHADSLAGLPCQNGINRLFGPGPDQWEPGQAVRIIDVLHEI</sequence>
<reference evidence="6" key="1">
    <citation type="submission" date="2021-01" db="EMBL/GenBank/DDBJ databases">
        <title>Whole genome shotgun sequence of Actinoplanes siamensis NBRC 109076.</title>
        <authorList>
            <person name="Komaki H."/>
            <person name="Tamura T."/>
        </authorList>
    </citation>
    <scope>NUCLEOTIDE SEQUENCE</scope>
    <source>
        <strain evidence="6">NBRC 109076</strain>
    </source>
</reference>
<evidence type="ECO:0000256" key="1">
    <source>
        <dbReference type="ARBA" id="ARBA00022679"/>
    </source>
</evidence>
<keyword evidence="4" id="KW-0051">Antiviral defense</keyword>
<dbReference type="GO" id="GO:0051607">
    <property type="term" value="P:defense response to virus"/>
    <property type="evidence" value="ECO:0007669"/>
    <property type="project" value="UniProtKB-KW"/>
</dbReference>
<protein>
    <submittedName>
        <fullName evidence="6">Nucleotidyltransferase</fullName>
    </submittedName>
</protein>
<keyword evidence="2" id="KW-0548">Nucleotidyltransferase</keyword>
<dbReference type="RefSeq" id="WP_203677136.1">
    <property type="nucleotide sequence ID" value="NZ_BOMW01000010.1"/>
</dbReference>
<dbReference type="InterPro" id="IPR006116">
    <property type="entry name" value="NT_2-5OAS_ClassI-CCAase"/>
</dbReference>
<proteinExistence type="predicted"/>
<evidence type="ECO:0000313" key="6">
    <source>
        <dbReference type="EMBL" id="GIF03397.1"/>
    </source>
</evidence>
<evidence type="ECO:0000256" key="3">
    <source>
        <dbReference type="ARBA" id="ARBA00022741"/>
    </source>
</evidence>
<evidence type="ECO:0000313" key="7">
    <source>
        <dbReference type="Proteomes" id="UP000629619"/>
    </source>
</evidence>
<keyword evidence="1" id="KW-0808">Transferase</keyword>